<dbReference type="SUPFAM" id="SSF53254">
    <property type="entry name" value="Phosphoglycerate mutase-like"/>
    <property type="match status" value="1"/>
</dbReference>
<dbReference type="eggNOG" id="KOG1382">
    <property type="taxonomic scope" value="Eukaryota"/>
</dbReference>
<keyword evidence="15" id="KW-1185">Reference proteome</keyword>
<dbReference type="Gramene" id="OPUNC03G00430.1">
    <property type="protein sequence ID" value="OPUNC03G00430.1"/>
    <property type="gene ID" value="OPUNC03G00430"/>
</dbReference>
<proteinExistence type="inferred from homology"/>
<evidence type="ECO:0000256" key="4">
    <source>
        <dbReference type="ARBA" id="ARBA00013040"/>
    </source>
</evidence>
<dbReference type="InterPro" id="IPR000560">
    <property type="entry name" value="His_Pase_clade-2"/>
</dbReference>
<comment type="catalytic activity">
    <reaction evidence="13">
        <text>(2R)-2,3-bisphosphoglycerate + H2O = (2R)-2-phosphoglycerate + phosphate</text>
        <dbReference type="Rhea" id="RHEA:27381"/>
        <dbReference type="ChEBI" id="CHEBI:15377"/>
        <dbReference type="ChEBI" id="CHEBI:43474"/>
        <dbReference type="ChEBI" id="CHEBI:58248"/>
        <dbReference type="ChEBI" id="CHEBI:58289"/>
        <dbReference type="EC" id="3.1.3.80"/>
    </reaction>
    <physiologicalReaction direction="left-to-right" evidence="13">
        <dbReference type="Rhea" id="RHEA:27382"/>
    </physiologicalReaction>
</comment>
<reference evidence="14" key="1">
    <citation type="submission" date="2015-04" db="UniProtKB">
        <authorList>
            <consortium name="EnsemblPlants"/>
        </authorList>
    </citation>
    <scope>IDENTIFICATION</scope>
</reference>
<evidence type="ECO:0000256" key="12">
    <source>
        <dbReference type="ARBA" id="ARBA00043691"/>
    </source>
</evidence>
<evidence type="ECO:0000256" key="10">
    <source>
        <dbReference type="ARBA" id="ARBA00043668"/>
    </source>
</evidence>
<keyword evidence="8" id="KW-0472">Membrane</keyword>
<evidence type="ECO:0000256" key="6">
    <source>
        <dbReference type="ARBA" id="ARBA00022729"/>
    </source>
</evidence>
<keyword evidence="6" id="KW-0732">Signal</keyword>
<comment type="catalytic activity">
    <reaction evidence="11">
        <text>1D-myo-inositol 1,2,4,5,6-pentakisphosphate + H2O = 1D-myo-inositol 1,2,5,6-tetrakisphosphate + phosphate</text>
        <dbReference type="Rhea" id="RHEA:77115"/>
        <dbReference type="ChEBI" id="CHEBI:15377"/>
        <dbReference type="ChEBI" id="CHEBI:43474"/>
        <dbReference type="ChEBI" id="CHEBI:57798"/>
        <dbReference type="ChEBI" id="CHEBI:195535"/>
        <dbReference type="EC" id="3.1.3.62"/>
    </reaction>
    <physiologicalReaction direction="left-to-right" evidence="11">
        <dbReference type="Rhea" id="RHEA:77116"/>
    </physiologicalReaction>
</comment>
<dbReference type="EnsemblPlants" id="OPUNC03G00430.1">
    <property type="protein sequence ID" value="OPUNC03G00430.1"/>
    <property type="gene ID" value="OPUNC03G00430"/>
</dbReference>
<dbReference type="STRING" id="4537.A0A0E0K7L5"/>
<evidence type="ECO:0000313" key="15">
    <source>
        <dbReference type="Proteomes" id="UP000026962"/>
    </source>
</evidence>
<keyword evidence="7" id="KW-0378">Hydrolase</keyword>
<dbReference type="AlphaFoldDB" id="A0A0E0K7L5"/>
<dbReference type="PANTHER" id="PTHR20963:SF8">
    <property type="entry name" value="MULTIPLE INOSITOL POLYPHOSPHATE PHOSPHATASE 1"/>
    <property type="match status" value="1"/>
</dbReference>
<evidence type="ECO:0000256" key="9">
    <source>
        <dbReference type="ARBA" id="ARBA00031642"/>
    </source>
</evidence>
<dbReference type="HOGENOM" id="CLU_1191533_0_0_1"/>
<evidence type="ECO:0000256" key="2">
    <source>
        <dbReference type="ARBA" id="ARBA00008422"/>
    </source>
</evidence>
<dbReference type="GO" id="GO:0003993">
    <property type="term" value="F:acid phosphatase activity"/>
    <property type="evidence" value="ECO:0007669"/>
    <property type="project" value="TreeGrafter"/>
</dbReference>
<dbReference type="PANTHER" id="PTHR20963">
    <property type="entry name" value="MULTIPLE INOSITOL POLYPHOSPHATE PHOSPHATASE-RELATED"/>
    <property type="match status" value="1"/>
</dbReference>
<evidence type="ECO:0000256" key="13">
    <source>
        <dbReference type="ARBA" id="ARBA00043832"/>
    </source>
</evidence>
<evidence type="ECO:0000313" key="14">
    <source>
        <dbReference type="EnsemblPlants" id="OPUNC03G00430.1"/>
    </source>
</evidence>
<dbReference type="GO" id="GO:0016020">
    <property type="term" value="C:membrane"/>
    <property type="evidence" value="ECO:0007669"/>
    <property type="project" value="UniProtKB-SubCell"/>
</dbReference>
<dbReference type="InterPro" id="IPR029033">
    <property type="entry name" value="His_PPase_superfam"/>
</dbReference>
<evidence type="ECO:0000256" key="11">
    <source>
        <dbReference type="ARBA" id="ARBA00043671"/>
    </source>
</evidence>
<dbReference type="Pfam" id="PF00328">
    <property type="entry name" value="His_Phos_2"/>
    <property type="match status" value="1"/>
</dbReference>
<comment type="catalytic activity">
    <reaction evidence="12">
        <text>1D-myo-inositol hexakisphosphate + H2O = 1D-myo-inositol 1,2,4,5,6-pentakisphosphate + phosphate</text>
        <dbReference type="Rhea" id="RHEA:16989"/>
        <dbReference type="ChEBI" id="CHEBI:15377"/>
        <dbReference type="ChEBI" id="CHEBI:43474"/>
        <dbReference type="ChEBI" id="CHEBI:57798"/>
        <dbReference type="ChEBI" id="CHEBI:58130"/>
        <dbReference type="EC" id="3.1.3.62"/>
    </reaction>
    <physiologicalReaction direction="left-to-right" evidence="12">
        <dbReference type="Rhea" id="RHEA:16990"/>
    </physiologicalReaction>
</comment>
<dbReference type="GO" id="GO:0034417">
    <property type="term" value="F:bisphosphoglycerate 3-phosphatase activity"/>
    <property type="evidence" value="ECO:0007669"/>
    <property type="project" value="UniProtKB-EC"/>
</dbReference>
<evidence type="ECO:0000256" key="5">
    <source>
        <dbReference type="ARBA" id="ARBA00018097"/>
    </source>
</evidence>
<organism evidence="14">
    <name type="scientific">Oryza punctata</name>
    <name type="common">Red rice</name>
    <dbReference type="NCBI Taxonomy" id="4537"/>
    <lineage>
        <taxon>Eukaryota</taxon>
        <taxon>Viridiplantae</taxon>
        <taxon>Streptophyta</taxon>
        <taxon>Embryophyta</taxon>
        <taxon>Tracheophyta</taxon>
        <taxon>Spermatophyta</taxon>
        <taxon>Magnoliopsida</taxon>
        <taxon>Liliopsida</taxon>
        <taxon>Poales</taxon>
        <taxon>Poaceae</taxon>
        <taxon>BOP clade</taxon>
        <taxon>Oryzoideae</taxon>
        <taxon>Oryzeae</taxon>
        <taxon>Oryzinae</taxon>
        <taxon>Oryza</taxon>
    </lineage>
</organism>
<comment type="subcellular location">
    <subcellularLocation>
        <location evidence="1">Membrane</location>
    </subcellularLocation>
</comment>
<comment type="similarity">
    <text evidence="2">Belongs to the histidine acid phosphatase family. MINPP1 subfamily.</text>
</comment>
<accession>A0A0E0K7L5</accession>
<protein>
    <recommendedName>
        <fullName evidence="5">Multiple inositol polyphosphate phosphatase 1</fullName>
        <ecNumber evidence="4">3.1.3.62</ecNumber>
        <ecNumber evidence="3">3.1.3.80</ecNumber>
    </recommendedName>
    <alternativeName>
        <fullName evidence="9">2,3-bisphosphoglycerate 3-phosphatase</fullName>
    </alternativeName>
</protein>
<dbReference type="Gene3D" id="3.40.50.1240">
    <property type="entry name" value="Phosphoglycerate mutase-like"/>
    <property type="match status" value="2"/>
</dbReference>
<evidence type="ECO:0000256" key="1">
    <source>
        <dbReference type="ARBA" id="ARBA00004370"/>
    </source>
</evidence>
<name>A0A0E0K7L5_ORYPU</name>
<evidence type="ECO:0000256" key="7">
    <source>
        <dbReference type="ARBA" id="ARBA00022801"/>
    </source>
</evidence>
<reference evidence="14" key="2">
    <citation type="submission" date="2018-05" db="EMBL/GenBank/DDBJ databases">
        <title>OpunRS2 (Oryza punctata Reference Sequence Version 2).</title>
        <authorList>
            <person name="Zhang J."/>
            <person name="Kudrna D."/>
            <person name="Lee S."/>
            <person name="Talag J."/>
            <person name="Welchert J."/>
            <person name="Wing R.A."/>
        </authorList>
    </citation>
    <scope>NUCLEOTIDE SEQUENCE [LARGE SCALE GENOMIC DNA]</scope>
</reference>
<comment type="catalytic activity">
    <reaction evidence="10">
        <text>1D-myo-inositol 1,2,5,6-tetrakisphosphate + H2O = 1D-myo-inositol 1,2,6-trisphosphate + phosphate</text>
        <dbReference type="Rhea" id="RHEA:77119"/>
        <dbReference type="ChEBI" id="CHEBI:15377"/>
        <dbReference type="ChEBI" id="CHEBI:43474"/>
        <dbReference type="ChEBI" id="CHEBI:195535"/>
        <dbReference type="ChEBI" id="CHEBI:195537"/>
        <dbReference type="EC" id="3.1.3.62"/>
    </reaction>
    <physiologicalReaction direction="left-to-right" evidence="10">
        <dbReference type="Rhea" id="RHEA:77120"/>
    </physiologicalReaction>
</comment>
<sequence length="233" mass="26372">MKKISSWIRVGVTLEGVKERFQGLFDEEYHPDVYSIRATQVPRASASAVAFGLGLLSGEGKLGPGKNRAFSVLSESRASDICLRFFDSCETYKVYTLEWTDDLESFVLKGYGESINYRMGLPLLKDVLQSMEEAIIAKEGLCIHLAIDLVIRVLSDDYLREFLTAILLNILRRYNGKNNWTYLLCPGKSDGTKISQDHKGSQFVQSFVPFALSRLSSLNPHVCSNFRLWYYLS</sequence>
<dbReference type="Proteomes" id="UP000026962">
    <property type="component" value="Chromosome 3"/>
</dbReference>
<evidence type="ECO:0000256" key="3">
    <source>
        <dbReference type="ARBA" id="ARBA00012976"/>
    </source>
</evidence>
<evidence type="ECO:0000256" key="8">
    <source>
        <dbReference type="ARBA" id="ARBA00023136"/>
    </source>
</evidence>
<dbReference type="EC" id="3.1.3.62" evidence="4"/>
<dbReference type="EC" id="3.1.3.80" evidence="3"/>
<dbReference type="GO" id="GO:0052745">
    <property type="term" value="F:inositol phosphate phosphatase activity"/>
    <property type="evidence" value="ECO:0007669"/>
    <property type="project" value="TreeGrafter"/>
</dbReference>